<keyword evidence="3" id="KW-1185">Reference proteome</keyword>
<dbReference type="Proteomes" id="UP001600107">
    <property type="component" value="Unassembled WGS sequence"/>
</dbReference>
<proteinExistence type="predicted"/>
<feature type="transmembrane region" description="Helical" evidence="1">
    <location>
        <begin position="157"/>
        <end position="176"/>
    </location>
</feature>
<comment type="caution">
    <text evidence="2">The sequence shown here is derived from an EMBL/GenBank/DDBJ whole genome shotgun (WGS) entry which is preliminary data.</text>
</comment>
<keyword evidence="1" id="KW-1133">Transmembrane helix</keyword>
<protein>
    <submittedName>
        <fullName evidence="2">Uncharacterized protein</fullName>
    </submittedName>
</protein>
<reference evidence="2 3" key="1">
    <citation type="submission" date="2024-06" db="EMBL/GenBank/DDBJ databases">
        <title>Flavobacterium spp. isolated from glacier.</title>
        <authorList>
            <person name="Han D."/>
        </authorList>
    </citation>
    <scope>NUCLEOTIDE SEQUENCE [LARGE SCALE GENOMIC DNA]</scope>
    <source>
        <strain evidence="2 3">ZS1P70</strain>
    </source>
</reference>
<evidence type="ECO:0000256" key="1">
    <source>
        <dbReference type="SAM" id="Phobius"/>
    </source>
</evidence>
<dbReference type="RefSeq" id="WP_282728224.1">
    <property type="nucleotide sequence ID" value="NZ_JBHZPY010000001.1"/>
</dbReference>
<gene>
    <name evidence="2" type="ORF">ACFX5F_01405</name>
</gene>
<dbReference type="EMBL" id="JBHZPY010000001">
    <property type="protein sequence ID" value="MFE3869876.1"/>
    <property type="molecule type" value="Genomic_DNA"/>
</dbReference>
<accession>A0ABW6I0S6</accession>
<name>A0ABW6I0S6_9FLAO</name>
<organism evidence="2 3">
    <name type="scientific">Flavobacterium zhoui</name>
    <dbReference type="NCBI Taxonomy" id="3230414"/>
    <lineage>
        <taxon>Bacteria</taxon>
        <taxon>Pseudomonadati</taxon>
        <taxon>Bacteroidota</taxon>
        <taxon>Flavobacteriia</taxon>
        <taxon>Flavobacteriales</taxon>
        <taxon>Flavobacteriaceae</taxon>
        <taxon>Flavobacterium</taxon>
    </lineage>
</organism>
<sequence>MNEEWRTDIIRWNKISLETAELYLGLAEKRLDETVETAKNISDKNEKLLTLCISLITLILSYISVSSWKLVGVDYFITTLVVMISFLLVQLWFLVRNIMVFKIGTKGEEPKYILTENFVGKQKKNEQYLNLVLHVCEIYQNKINCNHTVNAKRNNRLVIAIYLFIGLPISFLLALGCRLL</sequence>
<feature type="transmembrane region" description="Helical" evidence="1">
    <location>
        <begin position="48"/>
        <end position="69"/>
    </location>
</feature>
<evidence type="ECO:0000313" key="2">
    <source>
        <dbReference type="EMBL" id="MFE3869876.1"/>
    </source>
</evidence>
<evidence type="ECO:0000313" key="3">
    <source>
        <dbReference type="Proteomes" id="UP001600107"/>
    </source>
</evidence>
<keyword evidence="1" id="KW-0812">Transmembrane</keyword>
<feature type="transmembrane region" description="Helical" evidence="1">
    <location>
        <begin position="75"/>
        <end position="95"/>
    </location>
</feature>
<keyword evidence="1" id="KW-0472">Membrane</keyword>